<feature type="region of interest" description="Disordered" evidence="1">
    <location>
        <begin position="207"/>
        <end position="231"/>
    </location>
</feature>
<feature type="transmembrane region" description="Helical" evidence="2">
    <location>
        <begin position="79"/>
        <end position="98"/>
    </location>
</feature>
<protein>
    <submittedName>
        <fullName evidence="4">PspC domain-containing protein</fullName>
    </submittedName>
</protein>
<gene>
    <name evidence="4" type="ORF">AADG42_16135</name>
</gene>
<name>A0ABZ3FUJ9_9ACTN</name>
<keyword evidence="5" id="KW-1185">Reference proteome</keyword>
<feature type="transmembrane region" description="Helical" evidence="2">
    <location>
        <begin position="294"/>
        <end position="312"/>
    </location>
</feature>
<keyword evidence="2" id="KW-0812">Transmembrane</keyword>
<organism evidence="4 5">
    <name type="scientific">Ammonicoccus fulvus</name>
    <dbReference type="NCBI Taxonomy" id="3138240"/>
    <lineage>
        <taxon>Bacteria</taxon>
        <taxon>Bacillati</taxon>
        <taxon>Actinomycetota</taxon>
        <taxon>Actinomycetes</taxon>
        <taxon>Propionibacteriales</taxon>
        <taxon>Propionibacteriaceae</taxon>
        <taxon>Ammonicoccus</taxon>
    </lineage>
</organism>
<proteinExistence type="predicted"/>
<feature type="compositionally biased region" description="Low complexity" evidence="1">
    <location>
        <begin position="222"/>
        <end position="231"/>
    </location>
</feature>
<evidence type="ECO:0000256" key="2">
    <source>
        <dbReference type="SAM" id="Phobius"/>
    </source>
</evidence>
<feature type="transmembrane region" description="Helical" evidence="2">
    <location>
        <begin position="31"/>
        <end position="58"/>
    </location>
</feature>
<evidence type="ECO:0000313" key="5">
    <source>
        <dbReference type="Proteomes" id="UP001442841"/>
    </source>
</evidence>
<feature type="transmembrane region" description="Helical" evidence="2">
    <location>
        <begin position="267"/>
        <end position="287"/>
    </location>
</feature>
<keyword evidence="2" id="KW-0472">Membrane</keyword>
<evidence type="ECO:0000259" key="3">
    <source>
        <dbReference type="Pfam" id="PF04024"/>
    </source>
</evidence>
<evidence type="ECO:0000313" key="4">
    <source>
        <dbReference type="EMBL" id="XAN08769.1"/>
    </source>
</evidence>
<evidence type="ECO:0000256" key="1">
    <source>
        <dbReference type="SAM" id="MobiDB-lite"/>
    </source>
</evidence>
<accession>A0ABZ3FUJ9</accession>
<dbReference type="Proteomes" id="UP001442841">
    <property type="component" value="Chromosome"/>
</dbReference>
<dbReference type="RefSeq" id="WP_425310196.1">
    <property type="nucleotide sequence ID" value="NZ_CP154795.1"/>
</dbReference>
<dbReference type="Pfam" id="PF04024">
    <property type="entry name" value="PspC"/>
    <property type="match status" value="1"/>
</dbReference>
<sequence length="429" mass="44453">MELTQLRRSTTDGRVAGVCVMLADRWRVDPMLIRVAALLLALSSGIGLVLYAAAWLAIPAQGSDRAPIDSILPGVRRLSRGWWIAGLVIACIAAASALASVLPFGIGPAAVMGAVWYFGWYRPSRQQAVTSSTTPPTPPALAGRPFAEPTAFTEAAAAWQQRVQAYLDAKGAPTSPPEASPASDPGYSLDAFLAMPDPVGLYAEDEAAEAAAAPPTPPPAAPVTAPAAPVPTRTKRRTARMHLIGWSLVFIAVGVVAAIDTTREVSILAYPAAVLLALGLAHIIGAWLPRPRGLFVVAILLTLVTGVVAAPAPQTNDSTVRYASVAHLPVAPVEHGSGRLVADLSQLPLNSDTDYTVSVDAGNLVVIVPPEANVSVIWSVGVGDAQILGAHSEDGIDLGANTLSRGSDPNGPTLTIHARVSVGQLVVTR</sequence>
<reference evidence="4 5" key="1">
    <citation type="submission" date="2024-04" db="EMBL/GenBank/DDBJ databases">
        <title>Isolation of an actinomycete strain from pig manure.</title>
        <authorList>
            <person name="Gong T."/>
            <person name="Yu Z."/>
            <person name="An M."/>
            <person name="Wei C."/>
            <person name="Yang W."/>
            <person name="Liu L."/>
        </authorList>
    </citation>
    <scope>NUCLEOTIDE SEQUENCE [LARGE SCALE GENOMIC DNA]</scope>
    <source>
        <strain evidence="4 5">ZF39</strain>
    </source>
</reference>
<dbReference type="EMBL" id="CP154795">
    <property type="protein sequence ID" value="XAN08769.1"/>
    <property type="molecule type" value="Genomic_DNA"/>
</dbReference>
<dbReference type="InterPro" id="IPR007168">
    <property type="entry name" value="Phageshock_PspC_N"/>
</dbReference>
<feature type="transmembrane region" description="Helical" evidence="2">
    <location>
        <begin position="243"/>
        <end position="261"/>
    </location>
</feature>
<keyword evidence="2" id="KW-1133">Transmembrane helix</keyword>
<feature type="domain" description="Phage shock protein PspC N-terminal" evidence="3">
    <location>
        <begin position="5"/>
        <end position="60"/>
    </location>
</feature>